<dbReference type="PANTHER" id="PTHR28127:SF1">
    <property type="entry name" value="RIBOSOME ASSEMBLY PROTEIN 3"/>
    <property type="match status" value="1"/>
</dbReference>
<sequence>MTLQPERNEAAVKAQFARFYLERTTQELAEDLDKVRSADDFKADSVAFLVHALRQGVAQFSTHDQQRAVADPSKPDADRGDNS</sequence>
<keyword evidence="11" id="KW-1185">Reference proteome</keyword>
<keyword evidence="6" id="KW-0539">Nucleus</keyword>
<evidence type="ECO:0000256" key="6">
    <source>
        <dbReference type="ARBA" id="ARBA00023242"/>
    </source>
</evidence>
<evidence type="ECO:0000313" key="10">
    <source>
        <dbReference type="EMBL" id="UNI17309.1"/>
    </source>
</evidence>
<evidence type="ECO:0000256" key="8">
    <source>
        <dbReference type="SAM" id="MobiDB-lite"/>
    </source>
</evidence>
<keyword evidence="7" id="KW-0687">Ribonucleoprotein</keyword>
<organism evidence="10 11">
    <name type="scientific">Purpureocillium takamizusanense</name>
    <dbReference type="NCBI Taxonomy" id="2060973"/>
    <lineage>
        <taxon>Eukaryota</taxon>
        <taxon>Fungi</taxon>
        <taxon>Dikarya</taxon>
        <taxon>Ascomycota</taxon>
        <taxon>Pezizomycotina</taxon>
        <taxon>Sordariomycetes</taxon>
        <taxon>Hypocreomycetidae</taxon>
        <taxon>Hypocreales</taxon>
        <taxon>Ophiocordycipitaceae</taxon>
        <taxon>Purpureocillium</taxon>
    </lineage>
</organism>
<name>A0A9Q8QE66_9HYPO</name>
<dbReference type="GO" id="GO:0005730">
    <property type="term" value="C:nucleolus"/>
    <property type="evidence" value="ECO:0007669"/>
    <property type="project" value="UniProtKB-SubCell"/>
</dbReference>
<dbReference type="RefSeq" id="XP_047840790.1">
    <property type="nucleotide sequence ID" value="XM_047984814.1"/>
</dbReference>
<evidence type="ECO:0000256" key="7">
    <source>
        <dbReference type="ARBA" id="ARBA00023274"/>
    </source>
</evidence>
<evidence type="ECO:0000256" key="5">
    <source>
        <dbReference type="ARBA" id="ARBA00022517"/>
    </source>
</evidence>
<dbReference type="Proteomes" id="UP000829364">
    <property type="component" value="Chromosome 3"/>
</dbReference>
<dbReference type="GO" id="GO:0030687">
    <property type="term" value="C:preribosome, large subunit precursor"/>
    <property type="evidence" value="ECO:0007669"/>
    <property type="project" value="TreeGrafter"/>
</dbReference>
<dbReference type="OrthoDB" id="4005299at2759"/>
<dbReference type="InterPro" id="IPR028217">
    <property type="entry name" value="Rsa3_C"/>
</dbReference>
<evidence type="ECO:0000256" key="1">
    <source>
        <dbReference type="ARBA" id="ARBA00003035"/>
    </source>
</evidence>
<protein>
    <recommendedName>
        <fullName evidence="4">Ribosome assembly protein 3</fullName>
    </recommendedName>
</protein>
<evidence type="ECO:0000256" key="2">
    <source>
        <dbReference type="ARBA" id="ARBA00004604"/>
    </source>
</evidence>
<comment type="similarity">
    <text evidence="3">Belongs to the RSA3 family.</text>
</comment>
<reference evidence="10" key="1">
    <citation type="submission" date="2021-11" db="EMBL/GenBank/DDBJ databases">
        <title>Purpureocillium_takamizusanense_genome.</title>
        <authorList>
            <person name="Nguyen N.-H."/>
        </authorList>
    </citation>
    <scope>NUCLEOTIDE SEQUENCE</scope>
    <source>
        <strain evidence="10">PT3</strain>
    </source>
</reference>
<accession>A0A9Q8QE66</accession>
<gene>
    <name evidence="10" type="ORF">JDV02_003663</name>
</gene>
<dbReference type="GO" id="GO:0000027">
    <property type="term" value="P:ribosomal large subunit assembly"/>
    <property type="evidence" value="ECO:0007669"/>
    <property type="project" value="TreeGrafter"/>
</dbReference>
<dbReference type="AlphaFoldDB" id="A0A9Q8QE66"/>
<feature type="region of interest" description="Disordered" evidence="8">
    <location>
        <begin position="60"/>
        <end position="83"/>
    </location>
</feature>
<dbReference type="PANTHER" id="PTHR28127">
    <property type="entry name" value="RIBOSOME ASSEMBLY PROTEIN 3"/>
    <property type="match status" value="1"/>
</dbReference>
<dbReference type="EMBL" id="CP086356">
    <property type="protein sequence ID" value="UNI17309.1"/>
    <property type="molecule type" value="Genomic_DNA"/>
</dbReference>
<comment type="subcellular location">
    <subcellularLocation>
        <location evidence="2">Nucleus</location>
        <location evidence="2">Nucleolus</location>
    </subcellularLocation>
</comment>
<keyword evidence="5" id="KW-0690">Ribosome biogenesis</keyword>
<evidence type="ECO:0000256" key="4">
    <source>
        <dbReference type="ARBA" id="ARBA00015339"/>
    </source>
</evidence>
<comment type="function">
    <text evidence="1">Required for efficient biogenesis of the 60S ribosomal subunit.</text>
</comment>
<dbReference type="GeneID" id="72065619"/>
<dbReference type="KEGG" id="ptkz:JDV02_003663"/>
<evidence type="ECO:0000256" key="3">
    <source>
        <dbReference type="ARBA" id="ARBA00006256"/>
    </source>
</evidence>
<evidence type="ECO:0000313" key="11">
    <source>
        <dbReference type="Proteomes" id="UP000829364"/>
    </source>
</evidence>
<dbReference type="InterPro" id="IPR051898">
    <property type="entry name" value="Ribosome_Assembly_3"/>
</dbReference>
<proteinExistence type="inferred from homology"/>
<feature type="compositionally biased region" description="Basic and acidic residues" evidence="8">
    <location>
        <begin position="73"/>
        <end position="83"/>
    </location>
</feature>
<dbReference type="Pfam" id="PF14615">
    <property type="entry name" value="Rsa3"/>
    <property type="match status" value="1"/>
</dbReference>
<feature type="domain" description="Ribosome-assembly protein 3 C-terminal" evidence="9">
    <location>
        <begin position="16"/>
        <end position="61"/>
    </location>
</feature>
<evidence type="ECO:0000259" key="9">
    <source>
        <dbReference type="Pfam" id="PF14615"/>
    </source>
</evidence>